<dbReference type="CDD" id="cd01671">
    <property type="entry name" value="CARD"/>
    <property type="match status" value="1"/>
</dbReference>
<dbReference type="OrthoDB" id="10004338at2759"/>
<organism evidence="3">
    <name type="scientific">Capitella teleta</name>
    <name type="common">Polychaete worm</name>
    <dbReference type="NCBI Taxonomy" id="283909"/>
    <lineage>
        <taxon>Eukaryota</taxon>
        <taxon>Metazoa</taxon>
        <taxon>Spiralia</taxon>
        <taxon>Lophotrochozoa</taxon>
        <taxon>Annelida</taxon>
        <taxon>Polychaeta</taxon>
        <taxon>Sedentaria</taxon>
        <taxon>Scolecida</taxon>
        <taxon>Capitellidae</taxon>
        <taxon>Capitella</taxon>
    </lineage>
</organism>
<dbReference type="EnsemblMetazoa" id="CapteT197953">
    <property type="protein sequence ID" value="CapteP197953"/>
    <property type="gene ID" value="CapteG197953"/>
</dbReference>
<name>R7UE52_CAPTE</name>
<dbReference type="AlphaFoldDB" id="R7UE52"/>
<evidence type="ECO:0000256" key="1">
    <source>
        <dbReference type="SAM" id="MobiDB-lite"/>
    </source>
</evidence>
<feature type="compositionally biased region" description="Polar residues" evidence="1">
    <location>
        <begin position="164"/>
        <end position="177"/>
    </location>
</feature>
<dbReference type="EMBL" id="KB305005">
    <property type="protein sequence ID" value="ELU01532.1"/>
    <property type="molecule type" value="Genomic_DNA"/>
</dbReference>
<dbReference type="Gene3D" id="1.10.533.10">
    <property type="entry name" value="Death Domain, Fas"/>
    <property type="match status" value="1"/>
</dbReference>
<dbReference type="SUPFAM" id="SSF47986">
    <property type="entry name" value="DEATH domain"/>
    <property type="match status" value="1"/>
</dbReference>
<reference evidence="4" key="3">
    <citation type="submission" date="2015-06" db="UniProtKB">
        <authorList>
            <consortium name="EnsemblMetazoa"/>
        </authorList>
    </citation>
    <scope>IDENTIFICATION</scope>
</reference>
<feature type="domain" description="CARD" evidence="2">
    <location>
        <begin position="478"/>
        <end position="567"/>
    </location>
</feature>
<dbReference type="InterPro" id="IPR001315">
    <property type="entry name" value="CARD"/>
</dbReference>
<dbReference type="Proteomes" id="UP000014760">
    <property type="component" value="Unassembled WGS sequence"/>
</dbReference>
<keyword evidence="5" id="KW-1185">Reference proteome</keyword>
<gene>
    <name evidence="3" type="ORF">CAPTEDRAFT_197953</name>
</gene>
<evidence type="ECO:0000313" key="3">
    <source>
        <dbReference type="EMBL" id="ELU01532.1"/>
    </source>
</evidence>
<dbReference type="EMBL" id="AMQN01001743">
    <property type="status" value="NOT_ANNOTATED_CDS"/>
    <property type="molecule type" value="Genomic_DNA"/>
</dbReference>
<dbReference type="SMART" id="SM00114">
    <property type="entry name" value="CARD"/>
    <property type="match status" value="1"/>
</dbReference>
<reference evidence="3 5" key="2">
    <citation type="journal article" date="2013" name="Nature">
        <title>Insights into bilaterian evolution from three spiralian genomes.</title>
        <authorList>
            <person name="Simakov O."/>
            <person name="Marletaz F."/>
            <person name="Cho S.J."/>
            <person name="Edsinger-Gonzales E."/>
            <person name="Havlak P."/>
            <person name="Hellsten U."/>
            <person name="Kuo D.H."/>
            <person name="Larsson T."/>
            <person name="Lv J."/>
            <person name="Arendt D."/>
            <person name="Savage R."/>
            <person name="Osoegawa K."/>
            <person name="de Jong P."/>
            <person name="Grimwood J."/>
            <person name="Chapman J.A."/>
            <person name="Shapiro H."/>
            <person name="Aerts A."/>
            <person name="Otillar R.P."/>
            <person name="Terry A.Y."/>
            <person name="Boore J.L."/>
            <person name="Grigoriev I.V."/>
            <person name="Lindberg D.R."/>
            <person name="Seaver E.C."/>
            <person name="Weisblat D.A."/>
            <person name="Putnam N.H."/>
            <person name="Rokhsar D.S."/>
        </authorList>
    </citation>
    <scope>NUCLEOTIDE SEQUENCE</scope>
    <source>
        <strain evidence="3 5">I ESC-2004</strain>
    </source>
</reference>
<evidence type="ECO:0000313" key="4">
    <source>
        <dbReference type="EnsemblMetazoa" id="CapteP197953"/>
    </source>
</evidence>
<feature type="region of interest" description="Disordered" evidence="1">
    <location>
        <begin position="151"/>
        <end position="213"/>
    </location>
</feature>
<evidence type="ECO:0000313" key="5">
    <source>
        <dbReference type="Proteomes" id="UP000014760"/>
    </source>
</evidence>
<dbReference type="HOGENOM" id="CLU_461709_0_0_1"/>
<reference evidence="5" key="1">
    <citation type="submission" date="2012-12" db="EMBL/GenBank/DDBJ databases">
        <authorList>
            <person name="Hellsten U."/>
            <person name="Grimwood J."/>
            <person name="Chapman J.A."/>
            <person name="Shapiro H."/>
            <person name="Aerts A."/>
            <person name="Otillar R.P."/>
            <person name="Terry A.Y."/>
            <person name="Boore J.L."/>
            <person name="Simakov O."/>
            <person name="Marletaz F."/>
            <person name="Cho S.-J."/>
            <person name="Edsinger-Gonzales E."/>
            <person name="Havlak P."/>
            <person name="Kuo D.-H."/>
            <person name="Larsson T."/>
            <person name="Lv J."/>
            <person name="Arendt D."/>
            <person name="Savage R."/>
            <person name="Osoegawa K."/>
            <person name="de Jong P."/>
            <person name="Lindberg D.R."/>
            <person name="Seaver E.C."/>
            <person name="Weisblat D.A."/>
            <person name="Putnam N.H."/>
            <person name="Grigoriev I.V."/>
            <person name="Rokhsar D.S."/>
        </authorList>
    </citation>
    <scope>NUCLEOTIDE SEQUENCE</scope>
    <source>
        <strain evidence="5">I ESC-2004</strain>
    </source>
</reference>
<proteinExistence type="predicted"/>
<sequence length="591" mass="67214">MGSVDKVHLNPVLTYAVKGLESARPVDVKHACISFYTLDELLQAKTLLWKAARETLIGRSISRRKTETEKIADDIMTALSKLMNAKALLPMFAVGPDLLHRIPKAQARDSLSISVCERLNSMEEELMKSLYARVDEMERRIKTTYSMVAAKPPASAKAGDRSRPSVSAQVQPVSNDSLPVPNNIPDLGQDSDSGYKLVESRQKKKKRSQAVRKNQVIETRDVSTLKIAPSPIHYRSVFVARFDTETTTESIESYFKEYEVIPKTVERMSKTTAPQASFRVEVVQTDFAKVYDAAFWPGGTLVDKFYNRPKPKISDRTRGAAIPASMMPDSRFQFLDDFLSYLKDWKNLVEATKAENVTSSERNQSQPQTAFSIRVRRIEIWKLNQKLEQYSNNPFVREELNTWKCVVTDNSLSFRKTVMELAVMTHDPLSFQKMVIELSTHSIMHINPNLINIIFKFNARLWSSIPWILPNQGKMALLSEQRKQILTDKRVELVGTIKLHGLWSHLRSRRIVTEQDEARIKLNKTSHEQIGELLDHLAKRTESDFEAFCECLEADNQGHIVTEILRYSAQSPSNKGTCALAYSSVVISDLR</sequence>
<dbReference type="InterPro" id="IPR011029">
    <property type="entry name" value="DEATH-like_dom_sf"/>
</dbReference>
<evidence type="ECO:0000259" key="2">
    <source>
        <dbReference type="PROSITE" id="PS50209"/>
    </source>
</evidence>
<dbReference type="Pfam" id="PF00619">
    <property type="entry name" value="CARD"/>
    <property type="match status" value="1"/>
</dbReference>
<protein>
    <recommendedName>
        <fullName evidence="2">CARD domain-containing protein</fullName>
    </recommendedName>
</protein>
<accession>R7UE52</accession>
<dbReference type="GO" id="GO:0042981">
    <property type="term" value="P:regulation of apoptotic process"/>
    <property type="evidence" value="ECO:0007669"/>
    <property type="project" value="InterPro"/>
</dbReference>
<dbReference type="PROSITE" id="PS50209">
    <property type="entry name" value="CARD"/>
    <property type="match status" value="1"/>
</dbReference>